<protein>
    <submittedName>
        <fullName evidence="2">DUF4440 domain-containing protein</fullName>
    </submittedName>
</protein>
<sequence>MSDANSALINRFYQAFQRLDAEAMVACYSPDIVFSDPAFGTLRGKDAGDMWRMLTSRAKDFSLTFDNVCADERGGSAHWVATYLFSQTGRVVVNDIRATFVIRDGLIVEHHDVFDFWRWSRQALGTPGLLLGWTPFLRNKVGQQALKGLRAFQSGR</sequence>
<comment type="caution">
    <text evidence="2">The sequence shown here is derived from an EMBL/GenBank/DDBJ whole genome shotgun (WGS) entry which is preliminary data.</text>
</comment>
<evidence type="ECO:0000313" key="3">
    <source>
        <dbReference type="Proteomes" id="UP000077752"/>
    </source>
</evidence>
<organism evidence="2 3">
    <name type="scientific">Pseudomonas putida</name>
    <name type="common">Arthrobacter siderocapsulatus</name>
    <dbReference type="NCBI Taxonomy" id="303"/>
    <lineage>
        <taxon>Bacteria</taxon>
        <taxon>Pseudomonadati</taxon>
        <taxon>Pseudomonadota</taxon>
        <taxon>Gammaproteobacteria</taxon>
        <taxon>Pseudomonadales</taxon>
        <taxon>Pseudomonadaceae</taxon>
        <taxon>Pseudomonas</taxon>
    </lineage>
</organism>
<evidence type="ECO:0000313" key="2">
    <source>
        <dbReference type="EMBL" id="OAI94340.1"/>
    </source>
</evidence>
<dbReference type="InterPro" id="IPR037401">
    <property type="entry name" value="SnoaL-like"/>
</dbReference>
<accession>A0A177SVJ0</accession>
<dbReference type="AlphaFoldDB" id="A0A177SVJ0"/>
<dbReference type="Pfam" id="PF12680">
    <property type="entry name" value="SnoaL_2"/>
    <property type="match status" value="1"/>
</dbReference>
<evidence type="ECO:0000259" key="1">
    <source>
        <dbReference type="Pfam" id="PF12680"/>
    </source>
</evidence>
<dbReference type="Gene3D" id="3.10.450.50">
    <property type="match status" value="1"/>
</dbReference>
<feature type="domain" description="SnoaL-like" evidence="1">
    <location>
        <begin position="10"/>
        <end position="110"/>
    </location>
</feature>
<gene>
    <name evidence="2" type="ORF">AYO28_08835</name>
</gene>
<dbReference type="SUPFAM" id="SSF54427">
    <property type="entry name" value="NTF2-like"/>
    <property type="match status" value="1"/>
</dbReference>
<dbReference type="Proteomes" id="UP000077752">
    <property type="component" value="Unassembled WGS sequence"/>
</dbReference>
<dbReference type="EMBL" id="LUCV01000006">
    <property type="protein sequence ID" value="OAI94340.1"/>
    <property type="molecule type" value="Genomic_DNA"/>
</dbReference>
<dbReference type="InterPro" id="IPR032710">
    <property type="entry name" value="NTF2-like_dom_sf"/>
</dbReference>
<dbReference type="RefSeq" id="WP_064301638.1">
    <property type="nucleotide sequence ID" value="NZ_LUCV01000006.1"/>
</dbReference>
<proteinExistence type="predicted"/>
<reference evidence="2 3" key="1">
    <citation type="submission" date="2016-03" db="EMBL/GenBank/DDBJ databases">
        <title>Draft Genome Assembly of Pseudomonas putida strain CBF10-2.</title>
        <authorList>
            <person name="Iyer R.S."/>
            <person name="Damania A."/>
        </authorList>
    </citation>
    <scope>NUCLEOTIDE SEQUENCE [LARGE SCALE GENOMIC DNA]</scope>
    <source>
        <strain evidence="2 3">CBF10-2</strain>
    </source>
</reference>
<name>A0A177SVJ0_PSEPU</name>